<dbReference type="Proteomes" id="UP000436483">
    <property type="component" value="Unassembled WGS sequence"/>
</dbReference>
<sequence>MLTNNTEADIANQIIIQRLVRHYLSEPDREVWTIEGACITPRQIGSRYGIPRDAVTWSYLFEHPDLAWSFRVRAVWRNGDLMQPWATHTVIEAYYDDEDRYGGSDGTRLAVHEWLRSLDL</sequence>
<keyword evidence="2" id="KW-1185">Reference proteome</keyword>
<protein>
    <submittedName>
        <fullName evidence="1">Uncharacterized protein</fullName>
    </submittedName>
</protein>
<evidence type="ECO:0000313" key="1">
    <source>
        <dbReference type="EMBL" id="MXQ10950.1"/>
    </source>
</evidence>
<dbReference type="AlphaFoldDB" id="A0A7X3MPU0"/>
<accession>A0A7X3MPU0</accession>
<dbReference type="RefSeq" id="WP_160883555.1">
    <property type="nucleotide sequence ID" value="NZ_WURB01000003.1"/>
</dbReference>
<reference evidence="1 2" key="1">
    <citation type="submission" date="2019-12" db="EMBL/GenBank/DDBJ databases">
        <authorList>
            <person name="Yuan C.-G."/>
        </authorList>
    </citation>
    <scope>NUCLEOTIDE SEQUENCE [LARGE SCALE GENOMIC DNA]</scope>
    <source>
        <strain evidence="1 2">KCTC 23863</strain>
    </source>
</reference>
<gene>
    <name evidence="1" type="ORF">GR328_05695</name>
</gene>
<proteinExistence type="predicted"/>
<name>A0A7X3MPU0_9HYPH</name>
<evidence type="ECO:0000313" key="2">
    <source>
        <dbReference type="Proteomes" id="UP000436483"/>
    </source>
</evidence>
<dbReference type="EMBL" id="WURB01000003">
    <property type="protein sequence ID" value="MXQ10950.1"/>
    <property type="molecule type" value="Genomic_DNA"/>
</dbReference>
<reference evidence="1 2" key="2">
    <citation type="submission" date="2020-01" db="EMBL/GenBank/DDBJ databases">
        <title>Microvirga sp. nov., an arsenate reduction bacterium isolated from Tibet hotspring sediments.</title>
        <authorList>
            <person name="Xian W.-D."/>
            <person name="Li W.-J."/>
        </authorList>
    </citation>
    <scope>NUCLEOTIDE SEQUENCE [LARGE SCALE GENOMIC DNA]</scope>
    <source>
        <strain evidence="1 2">KCTC 23863</strain>
    </source>
</reference>
<organism evidence="1 2">
    <name type="scientific">Microvirga makkahensis</name>
    <dbReference type="NCBI Taxonomy" id="1128670"/>
    <lineage>
        <taxon>Bacteria</taxon>
        <taxon>Pseudomonadati</taxon>
        <taxon>Pseudomonadota</taxon>
        <taxon>Alphaproteobacteria</taxon>
        <taxon>Hyphomicrobiales</taxon>
        <taxon>Methylobacteriaceae</taxon>
        <taxon>Microvirga</taxon>
    </lineage>
</organism>
<comment type="caution">
    <text evidence="1">The sequence shown here is derived from an EMBL/GenBank/DDBJ whole genome shotgun (WGS) entry which is preliminary data.</text>
</comment>
<dbReference type="OrthoDB" id="8020319at2"/>